<dbReference type="PATRIC" id="fig|869719.3.peg.963"/>
<evidence type="ECO:0000313" key="2">
    <source>
        <dbReference type="Proteomes" id="UP000074310"/>
    </source>
</evidence>
<comment type="caution">
    <text evidence="1">The sequence shown here is derived from an EMBL/GenBank/DDBJ whole genome shotgun (WGS) entry which is preliminary data.</text>
</comment>
<reference evidence="1 2" key="1">
    <citation type="journal article" date="2016" name="Front. Microbiol.">
        <title>Genomic Resource of Rice Seed Associated Bacteria.</title>
        <authorList>
            <person name="Midha S."/>
            <person name="Bansal K."/>
            <person name="Sharma S."/>
            <person name="Kumar N."/>
            <person name="Patil P.P."/>
            <person name="Chaudhry V."/>
            <person name="Patil P.B."/>
        </authorList>
    </citation>
    <scope>NUCLEOTIDE SEQUENCE [LARGE SCALE GENOMIC DNA]</scope>
    <source>
        <strain evidence="1 2">NS334</strain>
    </source>
</reference>
<proteinExistence type="predicted"/>
<gene>
    <name evidence="1" type="ORF">NS334_07125</name>
</gene>
<dbReference type="AlphaFoldDB" id="A0A147I4Z0"/>
<dbReference type="OrthoDB" id="7450571at2"/>
<name>A0A147I4Z0_9SPHN</name>
<dbReference type="EMBL" id="LDTB01000018">
    <property type="protein sequence ID" value="KTT73598.1"/>
    <property type="molecule type" value="Genomic_DNA"/>
</dbReference>
<protein>
    <submittedName>
        <fullName evidence="1">Uncharacterized protein</fullName>
    </submittedName>
</protein>
<accession>A0A147I4Z0</accession>
<evidence type="ECO:0000313" key="1">
    <source>
        <dbReference type="EMBL" id="KTT73598.1"/>
    </source>
</evidence>
<organism evidence="1 2">
    <name type="scientific">Sphingomonas endophytica</name>
    <dbReference type="NCBI Taxonomy" id="869719"/>
    <lineage>
        <taxon>Bacteria</taxon>
        <taxon>Pseudomonadati</taxon>
        <taxon>Pseudomonadota</taxon>
        <taxon>Alphaproteobacteria</taxon>
        <taxon>Sphingomonadales</taxon>
        <taxon>Sphingomonadaceae</taxon>
        <taxon>Sphingomonas</taxon>
    </lineage>
</organism>
<dbReference type="Proteomes" id="UP000074310">
    <property type="component" value="Unassembled WGS sequence"/>
</dbReference>
<keyword evidence="2" id="KW-1185">Reference proteome</keyword>
<sequence>MDTATSPLVERIARVLAAQSLSANGHGTVESASAQVDAQWKDHRDDAMAVLHTMRAPSPAMAAAGDVAVWERMVLAALSESKPGIVM</sequence>
<dbReference type="RefSeq" id="WP_058755280.1">
    <property type="nucleotide sequence ID" value="NZ_LDTB01000018.1"/>
</dbReference>